<feature type="signal peptide" evidence="6">
    <location>
        <begin position="1"/>
        <end position="28"/>
    </location>
</feature>
<dbReference type="PANTHER" id="PTHR31263:SF67">
    <property type="entry name" value="GLYCOSIDE HYDROLASE FAMILY 5 DOMAIN-CONTAINING PROTEIN"/>
    <property type="match status" value="1"/>
</dbReference>
<dbReference type="Gene3D" id="3.20.20.80">
    <property type="entry name" value="Glycosidases"/>
    <property type="match status" value="1"/>
</dbReference>
<dbReference type="SUPFAM" id="SSF51445">
    <property type="entry name" value="(Trans)glycosidases"/>
    <property type="match status" value="1"/>
</dbReference>
<evidence type="ECO:0000256" key="3">
    <source>
        <dbReference type="ARBA" id="ARBA00023295"/>
    </source>
</evidence>
<proteinExistence type="inferred from homology"/>
<sequence length="626" mass="70001">MKLLVSHFFPAFFLLFLAIQFQCSRALALPLSTSSRWIVDGDGQRVKLACVNWAAHLEPSVAEGLSKQPVDSISKWISSAGFNCVRLTWPLFLITDGSLGSKTVEQSFRELGLYESIAGIHENNPPFLNLSLLDAFQAVVASLARNGLWVILDNHISKPGWCCDDNDGNGFFGDRYFDLGLWVKGLKRLATMFRGVPNVIAMSLRNELRGQRQSAQNWFRYMQEGAEAVHAANPDLLVIVSGLHHDRNFDFLIDQPLNLTFSRNLVFELHWYSSSTGGRRIWSNRNANEVCRSMADEIMSRAGFLLEMGNPLFVSEFGGDQSGNSVDDNRYLNCFIGLAAELDMDWAIWTVVGSYYLRQGMVGASEPYGLLNTNFSDIRNREFLQRISSLQTAFQDSSDDNGHKLIFHPQTGLCVHRKANMGPLQLGSCADSDVWIYTSRKTLVIEGTYFCLQATGIDEPAKLGIICTDSNSRWDAISASEMHLSSKVGDQTVCMDVDSSKTIITDKCKCLSGDSSCDPASQWFRLIAKSREGIGSRFEFKGSALGSESRGLSCRSPPQTTEEGKMVRLATGFAMCVGAFLFWSTMDRVHVWIALHQDEKKERLEKEAEVRRLREQLLLEQKDSLA</sequence>
<dbReference type="Pfam" id="PF00150">
    <property type="entry name" value="Cellulase"/>
    <property type="match status" value="1"/>
</dbReference>
<evidence type="ECO:0000256" key="5">
    <source>
        <dbReference type="SAM" id="Coils"/>
    </source>
</evidence>
<evidence type="ECO:0000259" key="7">
    <source>
        <dbReference type="Pfam" id="PF00150"/>
    </source>
</evidence>
<feature type="chain" id="PRO_5042965831" description="Glycoside hydrolase family 5 domain-containing protein" evidence="6">
    <location>
        <begin position="29"/>
        <end position="626"/>
    </location>
</feature>
<keyword evidence="5" id="KW-0175">Coiled coil</keyword>
<accession>A0AAN7QZI5</accession>
<keyword evidence="3 4" id="KW-0326">Glycosidase</keyword>
<dbReference type="GO" id="GO:0000272">
    <property type="term" value="P:polysaccharide catabolic process"/>
    <property type="evidence" value="ECO:0007669"/>
    <property type="project" value="InterPro"/>
</dbReference>
<comment type="caution">
    <text evidence="8">The sequence shown here is derived from an EMBL/GenBank/DDBJ whole genome shotgun (WGS) entry which is preliminary data.</text>
</comment>
<dbReference type="SUPFAM" id="SSF50370">
    <property type="entry name" value="Ricin B-like lectins"/>
    <property type="match status" value="1"/>
</dbReference>
<reference evidence="8 9" key="1">
    <citation type="journal article" date="2023" name="Hortic Res">
        <title>Pangenome of water caltrop reveals structural variations and asymmetric subgenome divergence after allopolyploidization.</title>
        <authorList>
            <person name="Zhang X."/>
            <person name="Chen Y."/>
            <person name="Wang L."/>
            <person name="Yuan Y."/>
            <person name="Fang M."/>
            <person name="Shi L."/>
            <person name="Lu R."/>
            <person name="Comes H.P."/>
            <person name="Ma Y."/>
            <person name="Chen Y."/>
            <person name="Huang G."/>
            <person name="Zhou Y."/>
            <person name="Zheng Z."/>
            <person name="Qiu Y."/>
        </authorList>
    </citation>
    <scope>NUCLEOTIDE SEQUENCE [LARGE SCALE GENOMIC DNA]</scope>
    <source>
        <strain evidence="8">F231</strain>
    </source>
</reference>
<dbReference type="InterPro" id="IPR035992">
    <property type="entry name" value="Ricin_B-like_lectins"/>
</dbReference>
<dbReference type="InterPro" id="IPR001547">
    <property type="entry name" value="Glyco_hydro_5"/>
</dbReference>
<dbReference type="EMBL" id="JAXQNO010000013">
    <property type="protein sequence ID" value="KAK4785704.1"/>
    <property type="molecule type" value="Genomic_DNA"/>
</dbReference>
<organism evidence="8 9">
    <name type="scientific">Trapa natans</name>
    <name type="common">Water chestnut</name>
    <dbReference type="NCBI Taxonomy" id="22666"/>
    <lineage>
        <taxon>Eukaryota</taxon>
        <taxon>Viridiplantae</taxon>
        <taxon>Streptophyta</taxon>
        <taxon>Embryophyta</taxon>
        <taxon>Tracheophyta</taxon>
        <taxon>Spermatophyta</taxon>
        <taxon>Magnoliopsida</taxon>
        <taxon>eudicotyledons</taxon>
        <taxon>Gunneridae</taxon>
        <taxon>Pentapetalae</taxon>
        <taxon>rosids</taxon>
        <taxon>malvids</taxon>
        <taxon>Myrtales</taxon>
        <taxon>Lythraceae</taxon>
        <taxon>Trapa</taxon>
    </lineage>
</organism>
<name>A0AAN7QZI5_TRANT</name>
<dbReference type="Proteomes" id="UP001346149">
    <property type="component" value="Unassembled WGS sequence"/>
</dbReference>
<dbReference type="GO" id="GO:0004553">
    <property type="term" value="F:hydrolase activity, hydrolyzing O-glycosyl compounds"/>
    <property type="evidence" value="ECO:0007669"/>
    <property type="project" value="InterPro"/>
</dbReference>
<feature type="coiled-coil region" evidence="5">
    <location>
        <begin position="596"/>
        <end position="623"/>
    </location>
</feature>
<keyword evidence="9" id="KW-1185">Reference proteome</keyword>
<evidence type="ECO:0000256" key="1">
    <source>
        <dbReference type="ARBA" id="ARBA00005641"/>
    </source>
</evidence>
<feature type="domain" description="Glycoside hydrolase family 5" evidence="7">
    <location>
        <begin position="69"/>
        <end position="351"/>
    </location>
</feature>
<dbReference type="InterPro" id="IPR017853">
    <property type="entry name" value="GH"/>
</dbReference>
<keyword evidence="6" id="KW-0732">Signal</keyword>
<keyword evidence="2 4" id="KW-0378">Hydrolase</keyword>
<evidence type="ECO:0000256" key="6">
    <source>
        <dbReference type="SAM" id="SignalP"/>
    </source>
</evidence>
<evidence type="ECO:0000256" key="2">
    <source>
        <dbReference type="ARBA" id="ARBA00022801"/>
    </source>
</evidence>
<dbReference type="PANTHER" id="PTHR31263">
    <property type="entry name" value="CELLULASE FAMILY PROTEIN (AFU_ORTHOLOGUE AFUA_5G14560)"/>
    <property type="match status" value="1"/>
</dbReference>
<gene>
    <name evidence="8" type="ORF">SAY86_002393</name>
</gene>
<dbReference type="AlphaFoldDB" id="A0AAN7QZI5"/>
<protein>
    <recommendedName>
        <fullName evidence="7">Glycoside hydrolase family 5 domain-containing protein</fullName>
    </recommendedName>
</protein>
<evidence type="ECO:0000313" key="8">
    <source>
        <dbReference type="EMBL" id="KAK4785704.1"/>
    </source>
</evidence>
<evidence type="ECO:0000256" key="4">
    <source>
        <dbReference type="RuleBase" id="RU361153"/>
    </source>
</evidence>
<comment type="similarity">
    <text evidence="1 4">Belongs to the glycosyl hydrolase 5 (cellulase A) family.</text>
</comment>
<evidence type="ECO:0000313" key="9">
    <source>
        <dbReference type="Proteomes" id="UP001346149"/>
    </source>
</evidence>